<feature type="compositionally biased region" description="Low complexity" evidence="1">
    <location>
        <begin position="262"/>
        <end position="275"/>
    </location>
</feature>
<reference evidence="3 4" key="1">
    <citation type="submission" date="2018-11" db="EMBL/GenBank/DDBJ databases">
        <title>Trebonia kvetii gen.nov., sp.nov., a novel acidophilic actinobacterium, and proposal of the new actinobacterial family Treboniaceae fam. nov.</title>
        <authorList>
            <person name="Rapoport D."/>
            <person name="Sagova-Mareckova M."/>
            <person name="Sedlacek I."/>
            <person name="Provaznik J."/>
            <person name="Kralova S."/>
            <person name="Pavlinic D."/>
            <person name="Benes V."/>
            <person name="Kopecky J."/>
        </authorList>
    </citation>
    <scope>NUCLEOTIDE SEQUENCE [LARGE SCALE GENOMIC DNA]</scope>
    <source>
        <strain evidence="3 4">15Tr583</strain>
    </source>
</reference>
<evidence type="ECO:0000259" key="2">
    <source>
        <dbReference type="Pfam" id="PF01471"/>
    </source>
</evidence>
<evidence type="ECO:0000313" key="3">
    <source>
        <dbReference type="EMBL" id="TVZ03804.1"/>
    </source>
</evidence>
<dbReference type="Pfam" id="PF01471">
    <property type="entry name" value="PG_binding_1"/>
    <property type="match status" value="1"/>
</dbReference>
<protein>
    <recommendedName>
        <fullName evidence="2">Peptidoglycan binding-like domain-containing protein</fullName>
    </recommendedName>
</protein>
<feature type="domain" description="Peptidoglycan binding-like" evidence="2">
    <location>
        <begin position="130"/>
        <end position="177"/>
    </location>
</feature>
<dbReference type="Gene3D" id="1.10.101.10">
    <property type="entry name" value="PGBD-like superfamily/PGBD"/>
    <property type="match status" value="1"/>
</dbReference>
<dbReference type="OrthoDB" id="3268648at2"/>
<dbReference type="InterPro" id="IPR002477">
    <property type="entry name" value="Peptidoglycan-bd-like"/>
</dbReference>
<keyword evidence="4" id="KW-1185">Reference proteome</keyword>
<comment type="caution">
    <text evidence="3">The sequence shown here is derived from an EMBL/GenBank/DDBJ whole genome shotgun (WGS) entry which is preliminary data.</text>
</comment>
<accession>A0A6P2BXK1</accession>
<organism evidence="3 4">
    <name type="scientific">Trebonia kvetii</name>
    <dbReference type="NCBI Taxonomy" id="2480626"/>
    <lineage>
        <taxon>Bacteria</taxon>
        <taxon>Bacillati</taxon>
        <taxon>Actinomycetota</taxon>
        <taxon>Actinomycetes</taxon>
        <taxon>Streptosporangiales</taxon>
        <taxon>Treboniaceae</taxon>
        <taxon>Trebonia</taxon>
    </lineage>
</organism>
<gene>
    <name evidence="3" type="ORF">EAS64_15195</name>
</gene>
<dbReference type="InterPro" id="IPR036366">
    <property type="entry name" value="PGBDSf"/>
</dbReference>
<dbReference type="InterPro" id="IPR036365">
    <property type="entry name" value="PGBD-like_sf"/>
</dbReference>
<dbReference type="Gene3D" id="2.40.420.20">
    <property type="match status" value="1"/>
</dbReference>
<dbReference type="RefSeq" id="WP_145853675.1">
    <property type="nucleotide sequence ID" value="NZ_RPFW01000003.1"/>
</dbReference>
<dbReference type="SUPFAM" id="SSF47090">
    <property type="entry name" value="PGBD-like"/>
    <property type="match status" value="1"/>
</dbReference>
<name>A0A6P2BXK1_9ACTN</name>
<dbReference type="Proteomes" id="UP000460272">
    <property type="component" value="Unassembled WGS sequence"/>
</dbReference>
<dbReference type="EMBL" id="RPFW01000003">
    <property type="protein sequence ID" value="TVZ03804.1"/>
    <property type="molecule type" value="Genomic_DNA"/>
</dbReference>
<evidence type="ECO:0000313" key="4">
    <source>
        <dbReference type="Proteomes" id="UP000460272"/>
    </source>
</evidence>
<feature type="region of interest" description="Disordered" evidence="1">
    <location>
        <begin position="262"/>
        <end position="284"/>
    </location>
</feature>
<dbReference type="AlphaFoldDB" id="A0A6P2BXK1"/>
<sequence>MTADREPRRRLAAAAGVPLLAAGATAAALIGGYALYPRQQAAATPGIATRTAPVVRTDLTNTVQVAGALGYRGSYGVVNQAAGTAYTALPATGAIVHRGDRLYEVDGTPVTLFYGSRPAWRSLSEWVLPGPDVAQLDRNVIALGFGKYLTVSDYYTAATAYAVELWQEAAGLPATGTVPLGQVVFAPGALRVTSVAPGLGSPPQPGAQVLTATSTAPVVTAQLPVAQEYLVRRGEEVTVTLPDGVTTIPGTVTAVSSVATAGTAAGGQDPSAQPGQSGGGSQESVAMTVRLNRPLAAGDFDQAPVSVSIVAAHVNDVLAVPVSALVALAGGGYAVEVVHGTGAAAARQLVAVRTGLFSSTLVQVSGAGIAAGQRVEVPAQ</sequence>
<proteinExistence type="predicted"/>
<evidence type="ECO:0000256" key="1">
    <source>
        <dbReference type="SAM" id="MobiDB-lite"/>
    </source>
</evidence>